<keyword evidence="4" id="KW-1185">Reference proteome</keyword>
<feature type="signal peptide" evidence="1">
    <location>
        <begin position="1"/>
        <end position="35"/>
    </location>
</feature>
<dbReference type="Pfam" id="PF08750">
    <property type="entry name" value="CNP1"/>
    <property type="match status" value="1"/>
</dbReference>
<dbReference type="InterPro" id="IPR014861">
    <property type="entry name" value="CNP1-like_dom"/>
</dbReference>
<feature type="domain" description="CNP1-like uncharacterised" evidence="2">
    <location>
        <begin position="44"/>
        <end position="173"/>
    </location>
</feature>
<evidence type="ECO:0000256" key="1">
    <source>
        <dbReference type="SAM" id="SignalP"/>
    </source>
</evidence>
<sequence length="182" mass="20687">MQLHTSLRLPQCKLQAMLRRCGLCFFLMIPIISYAQENDEKIIKPWVDSPVNLPAAPATENLLRFYSNDNQSFFIDHKSISIVADGSLRYTLVSISRSGAKNVSYEGLRCDSKQKRLFAFGRADGSWSNSRRNEWDSFSNDGVNKQHSSLAWDFACEGGSLAGTVENIVQRIRHNQSLRQFH</sequence>
<evidence type="ECO:0000313" key="3">
    <source>
        <dbReference type="EMBL" id="MBC3806472.1"/>
    </source>
</evidence>
<reference evidence="3 4" key="1">
    <citation type="submission" date="2020-08" db="EMBL/GenBank/DDBJ databases">
        <title>Novel species isolated from subtropical streams in China.</title>
        <authorList>
            <person name="Lu H."/>
        </authorList>
    </citation>
    <scope>NUCLEOTIDE SEQUENCE [LARGE SCALE GENOMIC DNA]</scope>
    <source>
        <strain evidence="3 4">KACC 16656</strain>
    </source>
</reference>
<name>A0ABR6X0X7_9BURK</name>
<evidence type="ECO:0000259" key="2">
    <source>
        <dbReference type="Pfam" id="PF08750"/>
    </source>
</evidence>
<proteinExistence type="predicted"/>
<gene>
    <name evidence="3" type="ORF">H8K52_03800</name>
</gene>
<dbReference type="EMBL" id="JACOFW010000003">
    <property type="protein sequence ID" value="MBC3806472.1"/>
    <property type="molecule type" value="Genomic_DNA"/>
</dbReference>
<dbReference type="Proteomes" id="UP000648257">
    <property type="component" value="Unassembled WGS sequence"/>
</dbReference>
<organism evidence="3 4">
    <name type="scientific">Undibacterium seohonense</name>
    <dbReference type="NCBI Taxonomy" id="1344950"/>
    <lineage>
        <taxon>Bacteria</taxon>
        <taxon>Pseudomonadati</taxon>
        <taxon>Pseudomonadota</taxon>
        <taxon>Betaproteobacteria</taxon>
        <taxon>Burkholderiales</taxon>
        <taxon>Oxalobacteraceae</taxon>
        <taxon>Undibacterium</taxon>
    </lineage>
</organism>
<keyword evidence="1" id="KW-0732">Signal</keyword>
<dbReference type="RefSeq" id="WP_186921570.1">
    <property type="nucleotide sequence ID" value="NZ_JACOFW010000003.1"/>
</dbReference>
<accession>A0ABR6X0X7</accession>
<feature type="chain" id="PRO_5045517877" evidence="1">
    <location>
        <begin position="36"/>
        <end position="182"/>
    </location>
</feature>
<evidence type="ECO:0000313" key="4">
    <source>
        <dbReference type="Proteomes" id="UP000648257"/>
    </source>
</evidence>
<comment type="caution">
    <text evidence="3">The sequence shown here is derived from an EMBL/GenBank/DDBJ whole genome shotgun (WGS) entry which is preliminary data.</text>
</comment>
<protein>
    <submittedName>
        <fullName evidence="3">CNP1-like family protein</fullName>
    </submittedName>
</protein>